<dbReference type="RefSeq" id="WP_344807932.1">
    <property type="nucleotide sequence ID" value="NZ_BAABBO010000014.1"/>
</dbReference>
<protein>
    <recommendedName>
        <fullName evidence="10">Isoleucine--tRNA ligase</fullName>
        <ecNumber evidence="10">6.1.1.5</ecNumber>
    </recommendedName>
    <alternativeName>
        <fullName evidence="10">Isoleucyl-tRNA synthetase</fullName>
        <shortName evidence="10">IleRS</shortName>
    </alternativeName>
</protein>
<evidence type="ECO:0000256" key="5">
    <source>
        <dbReference type="ARBA" id="ARBA00022840"/>
    </source>
</evidence>
<keyword evidence="3 10" id="KW-0436">Ligase</keyword>
<keyword evidence="7 10" id="KW-0030">Aminoacyl-tRNA synthetase</keyword>
<feature type="binding site" evidence="10">
    <location>
        <position position="579"/>
    </location>
    <ligand>
        <name>L-isoleucyl-5'-AMP</name>
        <dbReference type="ChEBI" id="CHEBI:178002"/>
    </ligand>
</feature>
<reference evidence="14" key="1">
    <citation type="journal article" date="2019" name="Int. J. Syst. Evol. Microbiol.">
        <title>The Global Catalogue of Microorganisms (GCM) 10K type strain sequencing project: providing services to taxonomists for standard genome sequencing and annotation.</title>
        <authorList>
            <consortium name="The Broad Institute Genomics Platform"/>
            <consortium name="The Broad Institute Genome Sequencing Center for Infectious Disease"/>
            <person name="Wu L."/>
            <person name="Ma J."/>
        </authorList>
    </citation>
    <scope>NUCLEOTIDE SEQUENCE [LARGE SCALE GENOMIC DNA]</scope>
    <source>
        <strain evidence="14">JCM 17555</strain>
    </source>
</reference>
<evidence type="ECO:0000259" key="12">
    <source>
        <dbReference type="Pfam" id="PF08264"/>
    </source>
</evidence>
<proteinExistence type="inferred from homology"/>
<comment type="similarity">
    <text evidence="1 10">Belongs to the class-I aminoacyl-tRNA synthetase family. IleS type 1 subfamily.</text>
</comment>
<dbReference type="PROSITE" id="PS00178">
    <property type="entry name" value="AA_TRNA_LIGASE_I"/>
    <property type="match status" value="1"/>
</dbReference>
<feature type="short sequence motif" description="'HIGH' region" evidence="10">
    <location>
        <begin position="58"/>
        <end position="68"/>
    </location>
</feature>
<sequence length="982" mass="109661">MSDYKHTLNLPDTEFPMRGNLPQREPERLAEWARIGLYQAMRDRGQGRPRFLLHDGPPYANGSIHLGHAVNKILKDIIVKSKGFAGFESPYIPGWDCHGLPIEHKVETMIGKAGDKVDHASFRQHCREYASKQIEGQKKDFIRLGIFGEWDNPYLTMDFGTEANIIRALGRIAVSGHLQKGFKPVYWSVVGGSALAEAEVEYQDKTSNTIDVAYPARVSSSVFEAFAKSSLAEPDRLGPENIDAEKTPAVVIWTTTPWTIPASLAVSIHADIEYGLYEVLEKDADKSRYLIFATGLEAAVNARCGFVSMTLKGRCLGADLAGLIFSHPLYDRDIPVLLGDHVTLEAGTGIVHTAPDHGVDDFNVCRAYGIETINPIDDKGYYRDSVERFAGMHVYKVDDAVIGALREEGNLLHNGKVTHSYAHCWRTKTPLIYRATPQWFISMDKAGLRAAALEEIKHVKWVPGWGRNRIEGMFEQSPDWCISRQRTWGTPITFFVHKETQELHPDTEALTEAVAKLVEEGGIDIWWKLDPATLLGDDAGDYEKVTDTLDVWFDSGVTHTAVIEARKELGGLPVDMYLEGSDQHRGWFQSSLKTSVAMRGSAPYKQVLTHGFTVDEQGRKMSKSLGNGIEPQEVYGTLGADILRLWVAATDYSAEMAVSKNILNRTTDAYRRIRNTARFLLANLNGFEPEQHLLPLDELVALDRWIVGEAHRVQTEILESYAQYNFVQVYQKMHNFCAIELGSFYLDVVKDRQYTTASNSQARRSAQTALYHLAQALVRWMAPILSFTADELWAFLPKTAEDSSVASVFLTDYYTGLSSLEDATGESSEAASADFWQRVLQIKSAVNKALEDSRKQGLIKGSLTTEIDLYCASSEFALLEPILSELRFVLLTSEVRLHTIESLSSSELEAQTMATDYAGLRVAIRPSEYEKCARCWHHRPEVGSKGRSEVPGIEDASDLCNRCIENVKADAGDGSGEHRHYA</sequence>
<dbReference type="InterPro" id="IPR033708">
    <property type="entry name" value="Anticodon_Ile_BEm"/>
</dbReference>
<evidence type="ECO:0000256" key="7">
    <source>
        <dbReference type="ARBA" id="ARBA00023146"/>
    </source>
</evidence>
<dbReference type="Pfam" id="PF08264">
    <property type="entry name" value="Anticodon_1"/>
    <property type="match status" value="1"/>
</dbReference>
<evidence type="ECO:0000256" key="3">
    <source>
        <dbReference type="ARBA" id="ARBA00022598"/>
    </source>
</evidence>
<keyword evidence="6 10" id="KW-0648">Protein biosynthesis</keyword>
<comment type="catalytic activity">
    <reaction evidence="9 10">
        <text>tRNA(Ile) + L-isoleucine + ATP = L-isoleucyl-tRNA(Ile) + AMP + diphosphate</text>
        <dbReference type="Rhea" id="RHEA:11060"/>
        <dbReference type="Rhea" id="RHEA-COMP:9666"/>
        <dbReference type="Rhea" id="RHEA-COMP:9695"/>
        <dbReference type="ChEBI" id="CHEBI:30616"/>
        <dbReference type="ChEBI" id="CHEBI:33019"/>
        <dbReference type="ChEBI" id="CHEBI:58045"/>
        <dbReference type="ChEBI" id="CHEBI:78442"/>
        <dbReference type="ChEBI" id="CHEBI:78528"/>
        <dbReference type="ChEBI" id="CHEBI:456215"/>
        <dbReference type="EC" id="6.1.1.5"/>
    </reaction>
</comment>
<comment type="subcellular location">
    <subcellularLocation>
        <location evidence="10">Cytoplasm</location>
    </subcellularLocation>
</comment>
<dbReference type="InterPro" id="IPR001412">
    <property type="entry name" value="aa-tRNA-synth_I_CS"/>
</dbReference>
<feature type="domain" description="Methionyl/Valyl/Leucyl/Isoleucyl-tRNA synthetase anticodon-binding" evidence="12">
    <location>
        <begin position="703"/>
        <end position="867"/>
    </location>
</feature>
<feature type="binding site" evidence="10">
    <location>
        <position position="623"/>
    </location>
    <ligand>
        <name>ATP</name>
        <dbReference type="ChEBI" id="CHEBI:30616"/>
    </ligand>
</feature>
<evidence type="ECO:0000256" key="4">
    <source>
        <dbReference type="ARBA" id="ARBA00022741"/>
    </source>
</evidence>
<dbReference type="InterPro" id="IPR009080">
    <property type="entry name" value="tRNAsynth_Ia_anticodon-bd"/>
</dbReference>
<dbReference type="InterPro" id="IPR002301">
    <property type="entry name" value="Ile-tRNA-ligase"/>
</dbReference>
<dbReference type="NCBIfam" id="TIGR00392">
    <property type="entry name" value="ileS"/>
    <property type="match status" value="1"/>
</dbReference>
<keyword evidence="14" id="KW-1185">Reference proteome</keyword>
<name>A0ABP7PTF6_9GAMM</name>
<dbReference type="CDD" id="cd07960">
    <property type="entry name" value="Anticodon_Ia_Ile_BEm"/>
    <property type="match status" value="1"/>
</dbReference>
<dbReference type="EMBL" id="BAABBO010000014">
    <property type="protein sequence ID" value="GAA3970996.1"/>
    <property type="molecule type" value="Genomic_DNA"/>
</dbReference>
<feature type="domain" description="Aminoacyl-tRNA synthetase class Ia" evidence="11">
    <location>
        <begin position="28"/>
        <end position="658"/>
    </location>
</feature>
<dbReference type="InterPro" id="IPR002300">
    <property type="entry name" value="aa-tRNA-synth_Ia"/>
</dbReference>
<evidence type="ECO:0000256" key="2">
    <source>
        <dbReference type="ARBA" id="ARBA00022490"/>
    </source>
</evidence>
<dbReference type="InterPro" id="IPR013155">
    <property type="entry name" value="M/V/L/I-tRNA-synth_anticd-bd"/>
</dbReference>
<comment type="domain">
    <text evidence="10">IleRS has two distinct active sites: one for aminoacylation and one for editing. The misactivated valine is translocated from the active site to the editing site, which sterically excludes the correctly activated isoleucine. The single editing site contains two valyl binding pockets, one specific for each substrate (Val-AMP or Val-tRNA(Ile)).</text>
</comment>
<dbReference type="InterPro" id="IPR050081">
    <property type="entry name" value="Ile-tRNA_ligase"/>
</dbReference>
<evidence type="ECO:0000313" key="13">
    <source>
        <dbReference type="EMBL" id="GAA3970996.1"/>
    </source>
</evidence>
<dbReference type="SUPFAM" id="SSF50677">
    <property type="entry name" value="ValRS/IleRS/LeuRS editing domain"/>
    <property type="match status" value="1"/>
</dbReference>
<evidence type="ECO:0000256" key="8">
    <source>
        <dbReference type="ARBA" id="ARBA00025217"/>
    </source>
</evidence>
<evidence type="ECO:0000313" key="14">
    <source>
        <dbReference type="Proteomes" id="UP001501337"/>
    </source>
</evidence>
<dbReference type="PRINTS" id="PR00984">
    <property type="entry name" value="TRNASYNTHILE"/>
</dbReference>
<gene>
    <name evidence="10 13" type="primary">ileS</name>
    <name evidence="13" type="ORF">GCM10022278_30580</name>
</gene>
<feature type="binding site" evidence="10">
    <location>
        <position position="935"/>
    </location>
    <ligand>
        <name>Zn(2+)</name>
        <dbReference type="ChEBI" id="CHEBI:29105"/>
    </ligand>
</feature>
<evidence type="ECO:0000256" key="1">
    <source>
        <dbReference type="ARBA" id="ARBA00006887"/>
    </source>
</evidence>
<dbReference type="Proteomes" id="UP001501337">
    <property type="component" value="Unassembled WGS sequence"/>
</dbReference>
<comment type="caution">
    <text evidence="13">The sequence shown here is derived from an EMBL/GenBank/DDBJ whole genome shotgun (WGS) entry which is preliminary data.</text>
</comment>
<dbReference type="InterPro" id="IPR014729">
    <property type="entry name" value="Rossmann-like_a/b/a_fold"/>
</dbReference>
<keyword evidence="10" id="KW-0479">Metal-binding</keyword>
<keyword evidence="2 10" id="KW-0963">Cytoplasm</keyword>
<organism evidence="13 14">
    <name type="scientific">Allohahella marinimesophila</name>
    <dbReference type="NCBI Taxonomy" id="1054972"/>
    <lineage>
        <taxon>Bacteria</taxon>
        <taxon>Pseudomonadati</taxon>
        <taxon>Pseudomonadota</taxon>
        <taxon>Gammaproteobacteria</taxon>
        <taxon>Oceanospirillales</taxon>
        <taxon>Hahellaceae</taxon>
        <taxon>Allohahella</taxon>
    </lineage>
</organism>
<dbReference type="EC" id="6.1.1.5" evidence="10"/>
<keyword evidence="10" id="KW-0862">Zinc</keyword>
<feature type="short sequence motif" description="'KMSKS' region" evidence="10">
    <location>
        <begin position="620"/>
        <end position="624"/>
    </location>
</feature>
<dbReference type="Gene3D" id="3.40.50.620">
    <property type="entry name" value="HUPs"/>
    <property type="match status" value="2"/>
</dbReference>
<evidence type="ECO:0000256" key="6">
    <source>
        <dbReference type="ARBA" id="ARBA00022917"/>
    </source>
</evidence>
<dbReference type="PANTHER" id="PTHR42765:SF1">
    <property type="entry name" value="ISOLEUCINE--TRNA LIGASE, MITOCHONDRIAL"/>
    <property type="match status" value="1"/>
</dbReference>
<dbReference type="SUPFAM" id="SSF52374">
    <property type="entry name" value="Nucleotidylyl transferase"/>
    <property type="match status" value="1"/>
</dbReference>
<feature type="binding site" evidence="10">
    <location>
        <position position="932"/>
    </location>
    <ligand>
        <name>Zn(2+)</name>
        <dbReference type="ChEBI" id="CHEBI:29105"/>
    </ligand>
</feature>
<dbReference type="GO" id="GO:0016874">
    <property type="term" value="F:ligase activity"/>
    <property type="evidence" value="ECO:0007669"/>
    <property type="project" value="UniProtKB-KW"/>
</dbReference>
<evidence type="ECO:0000259" key="11">
    <source>
        <dbReference type="Pfam" id="PF00133"/>
    </source>
</evidence>
<evidence type="ECO:0000256" key="10">
    <source>
        <dbReference type="HAMAP-Rule" id="MF_02002"/>
    </source>
</evidence>
<dbReference type="Gene3D" id="1.10.730.20">
    <property type="match status" value="1"/>
</dbReference>
<comment type="cofactor">
    <cofactor evidence="10">
        <name>Zn(2+)</name>
        <dbReference type="ChEBI" id="CHEBI:29105"/>
    </cofactor>
    <text evidence="10">Binds 1 zinc ion per subunit.</text>
</comment>
<dbReference type="SUPFAM" id="SSF47323">
    <property type="entry name" value="Anticodon-binding domain of a subclass of class I aminoacyl-tRNA synthetases"/>
    <property type="match status" value="1"/>
</dbReference>
<accession>A0ABP7PTF6</accession>
<keyword evidence="5 10" id="KW-0067">ATP-binding</keyword>
<dbReference type="CDD" id="cd00818">
    <property type="entry name" value="IleRS_core"/>
    <property type="match status" value="1"/>
</dbReference>
<comment type="subunit">
    <text evidence="10">Monomer.</text>
</comment>
<dbReference type="InterPro" id="IPR023585">
    <property type="entry name" value="Ile-tRNA-ligase_type1"/>
</dbReference>
<dbReference type="HAMAP" id="MF_02002">
    <property type="entry name" value="Ile_tRNA_synth_type1"/>
    <property type="match status" value="1"/>
</dbReference>
<keyword evidence="4 10" id="KW-0547">Nucleotide-binding</keyword>
<feature type="binding site" evidence="10">
    <location>
        <position position="963"/>
    </location>
    <ligand>
        <name>Zn(2+)</name>
        <dbReference type="ChEBI" id="CHEBI:29105"/>
    </ligand>
</feature>
<feature type="binding site" evidence="10">
    <location>
        <position position="960"/>
    </location>
    <ligand>
        <name>Zn(2+)</name>
        <dbReference type="ChEBI" id="CHEBI:29105"/>
    </ligand>
</feature>
<comment type="function">
    <text evidence="8 10">Catalyzes the attachment of isoleucine to tRNA(Ile). As IleRS can inadvertently accommodate and process structurally similar amino acids such as valine, to avoid such errors it has two additional distinct tRNA(Ile)-dependent editing activities. One activity is designated as 'pretransfer' editing and involves the hydrolysis of activated Val-AMP. The other activity is designated 'posttransfer' editing and involves deacylation of mischarged Val-tRNA(Ile).</text>
</comment>
<evidence type="ECO:0000256" key="9">
    <source>
        <dbReference type="ARBA" id="ARBA00048359"/>
    </source>
</evidence>
<dbReference type="Pfam" id="PF00133">
    <property type="entry name" value="tRNA-synt_1"/>
    <property type="match status" value="1"/>
</dbReference>
<dbReference type="InterPro" id="IPR009008">
    <property type="entry name" value="Val/Leu/Ile-tRNA-synth_edit"/>
</dbReference>
<dbReference type="PANTHER" id="PTHR42765">
    <property type="entry name" value="SOLEUCYL-TRNA SYNTHETASE"/>
    <property type="match status" value="1"/>
</dbReference>